<dbReference type="Proteomes" id="UP000199322">
    <property type="component" value="Unassembled WGS sequence"/>
</dbReference>
<dbReference type="GO" id="GO:0016787">
    <property type="term" value="F:hydrolase activity"/>
    <property type="evidence" value="ECO:0007669"/>
    <property type="project" value="UniProtKB-KW"/>
</dbReference>
<accession>A0A1G6JK14</accession>
<dbReference type="NCBIfam" id="TIGR00488">
    <property type="entry name" value="bis(5'-nucleosyl)-tetraphosphatase (symmetrical) YqeK"/>
    <property type="match status" value="1"/>
</dbReference>
<dbReference type="Gene3D" id="1.10.3210.10">
    <property type="entry name" value="Hypothetical protein af1432"/>
    <property type="match status" value="1"/>
</dbReference>
<dbReference type="InterPro" id="IPR051094">
    <property type="entry name" value="Diverse_Catalytic_Enzymes"/>
</dbReference>
<dbReference type="EMBL" id="SRME01000002">
    <property type="protein sequence ID" value="TGG88242.1"/>
    <property type="molecule type" value="Genomic_DNA"/>
</dbReference>
<proteinExistence type="predicted"/>
<dbReference type="RefSeq" id="WP_091402614.1">
    <property type="nucleotide sequence ID" value="NZ_FMYV01000002.1"/>
</dbReference>
<evidence type="ECO:0000313" key="7">
    <source>
        <dbReference type="Proteomes" id="UP000199322"/>
    </source>
</evidence>
<dbReference type="OrthoDB" id="46240at2"/>
<evidence type="ECO:0000256" key="1">
    <source>
        <dbReference type="ARBA" id="ARBA00022723"/>
    </source>
</evidence>
<dbReference type="GO" id="GO:0046872">
    <property type="term" value="F:metal ion binding"/>
    <property type="evidence" value="ECO:0007669"/>
    <property type="project" value="UniProtKB-KW"/>
</dbReference>
<evidence type="ECO:0000256" key="2">
    <source>
        <dbReference type="ARBA" id="ARBA00022741"/>
    </source>
</evidence>
<name>A0A1G6JK14_9BACT</name>
<reference evidence="5 7" key="1">
    <citation type="submission" date="2016-10" db="EMBL/GenBank/DDBJ databases">
        <authorList>
            <person name="de Groot N.N."/>
        </authorList>
    </citation>
    <scope>NUCLEOTIDE SEQUENCE [LARGE SCALE GENOMIC DNA]</scope>
    <source>
        <strain evidence="5 7">WG14</strain>
    </source>
</reference>
<dbReference type="AlphaFoldDB" id="A0A1G6JK14"/>
<dbReference type="Proteomes" id="UP000297288">
    <property type="component" value="Unassembled WGS sequence"/>
</dbReference>
<evidence type="ECO:0000256" key="3">
    <source>
        <dbReference type="ARBA" id="ARBA00022801"/>
    </source>
</evidence>
<dbReference type="EMBL" id="FMYV01000002">
    <property type="protein sequence ID" value="SDC19021.1"/>
    <property type="molecule type" value="Genomic_DNA"/>
</dbReference>
<keyword evidence="1" id="KW-0479">Metal-binding</keyword>
<dbReference type="Pfam" id="PF01966">
    <property type="entry name" value="HD"/>
    <property type="match status" value="1"/>
</dbReference>
<evidence type="ECO:0000313" key="5">
    <source>
        <dbReference type="EMBL" id="SDC19021.1"/>
    </source>
</evidence>
<evidence type="ECO:0000313" key="6">
    <source>
        <dbReference type="EMBL" id="TGG88242.1"/>
    </source>
</evidence>
<feature type="domain" description="HD" evidence="4">
    <location>
        <begin position="22"/>
        <end position="139"/>
    </location>
</feature>
<dbReference type="STRING" id="28234.SAMN04488588_0554"/>
<gene>
    <name evidence="6" type="ORF">E4650_04175</name>
    <name evidence="5" type="ORF">SAMN04488588_0554</name>
</gene>
<organism evidence="5 7">
    <name type="scientific">Geotoga petraea</name>
    <dbReference type="NCBI Taxonomy" id="28234"/>
    <lineage>
        <taxon>Bacteria</taxon>
        <taxon>Thermotogati</taxon>
        <taxon>Thermotogota</taxon>
        <taxon>Thermotogae</taxon>
        <taxon>Petrotogales</taxon>
        <taxon>Petrotogaceae</taxon>
        <taxon>Geotoga</taxon>
    </lineage>
</organism>
<keyword evidence="7" id="KW-1185">Reference proteome</keyword>
<evidence type="ECO:0000313" key="8">
    <source>
        <dbReference type="Proteomes" id="UP000297288"/>
    </source>
</evidence>
<keyword evidence="2" id="KW-0547">Nucleotide-binding</keyword>
<dbReference type="SUPFAM" id="SSF109604">
    <property type="entry name" value="HD-domain/PDEase-like"/>
    <property type="match status" value="1"/>
</dbReference>
<protein>
    <submittedName>
        <fullName evidence="6">HD domain-containing protein</fullName>
    </submittedName>
    <submittedName>
        <fullName evidence="5">Putative HD superfamily hydrolase of NAD metabolism</fullName>
    </submittedName>
</protein>
<dbReference type="PANTHER" id="PTHR35795">
    <property type="entry name" value="SLR1885 PROTEIN"/>
    <property type="match status" value="1"/>
</dbReference>
<sequence>MNNNIIKKEIEEKLIKQVKETRYKHVKSVQSFANELIKSHKIRNQNIIENIEIAILSHDLYRDLSKEQLLNLADKYGIIPNEIEQTSPILLHGKIAAEYIRKKYNANQSTYRAVYFHTGGNVNLDIIGKILIISDNLERKRDFKNVSSLREVSFKNLEEGFYEVIKNKMKYALIKNLPILKETYILYNKLRGEKDV</sequence>
<dbReference type="InterPro" id="IPR005249">
    <property type="entry name" value="YqeK"/>
</dbReference>
<evidence type="ECO:0000259" key="4">
    <source>
        <dbReference type="Pfam" id="PF01966"/>
    </source>
</evidence>
<dbReference type="GO" id="GO:0000166">
    <property type="term" value="F:nucleotide binding"/>
    <property type="evidence" value="ECO:0007669"/>
    <property type="project" value="UniProtKB-KW"/>
</dbReference>
<dbReference type="InterPro" id="IPR006674">
    <property type="entry name" value="HD_domain"/>
</dbReference>
<dbReference type="PANTHER" id="PTHR35795:SF1">
    <property type="entry name" value="BIS(5'-NUCLEOSYL)-TETRAPHOSPHATASE, SYMMETRICAL"/>
    <property type="match status" value="1"/>
</dbReference>
<reference evidence="6 8" key="2">
    <citation type="submission" date="2019-04" db="EMBL/GenBank/DDBJ databases">
        <title>Draft genome sequence data and analysis of a Fermenting Bacterium, Geotoga petraea strain HO-Geo1, isolated from heavy-oil petroleum reservoir in Russia.</title>
        <authorList>
            <person name="Grouzdev D.S."/>
            <person name="Semenova E.M."/>
            <person name="Sokolova D.S."/>
            <person name="Tourova T.P."/>
            <person name="Poltaraus A.B."/>
            <person name="Nazina T.N."/>
        </authorList>
    </citation>
    <scope>NUCLEOTIDE SEQUENCE [LARGE SCALE GENOMIC DNA]</scope>
    <source>
        <strain evidence="6 8">HO-Geo1</strain>
    </source>
</reference>
<keyword evidence="3 5" id="KW-0378">Hydrolase</keyword>